<feature type="chain" id="PRO_5047435583" evidence="1">
    <location>
        <begin position="25"/>
        <end position="130"/>
    </location>
</feature>
<accession>A0ABP1DG42</accession>
<dbReference type="EMBL" id="OZ037947">
    <property type="protein sequence ID" value="CAL1706189.1"/>
    <property type="molecule type" value="Genomic_DNA"/>
</dbReference>
<keyword evidence="1" id="KW-0732">Signal</keyword>
<evidence type="ECO:0000313" key="2">
    <source>
        <dbReference type="EMBL" id="CAL1706189.1"/>
    </source>
</evidence>
<gene>
    <name evidence="2" type="ORF">GFSPODELE1_LOCUS5751</name>
</gene>
<dbReference type="Proteomes" id="UP001497453">
    <property type="component" value="Chromosome 4"/>
</dbReference>
<sequence length="130" mass="14756">MKVQNQLYVVFCLRLVVTIWQTDQECSFAALPELYKFPLYLFIPSFYMDSVIPGSGAAAELVLRASKRLIQSLKDIWPSCCLQELHIGDMSAELEQGEIGTRSSDDGGFPHLCLRIWNLSYLKYKVPSTC</sequence>
<feature type="signal peptide" evidence="1">
    <location>
        <begin position="1"/>
        <end position="24"/>
    </location>
</feature>
<protein>
    <submittedName>
        <fullName evidence="2">Uncharacterized protein</fullName>
    </submittedName>
</protein>
<proteinExistence type="predicted"/>
<reference evidence="3" key="1">
    <citation type="submission" date="2024-04" db="EMBL/GenBank/DDBJ databases">
        <authorList>
            <person name="Shaw F."/>
            <person name="Minotto A."/>
        </authorList>
    </citation>
    <scope>NUCLEOTIDE SEQUENCE [LARGE SCALE GENOMIC DNA]</scope>
</reference>
<name>A0ABP1DG42_9APHY</name>
<keyword evidence="3" id="KW-1185">Reference proteome</keyword>
<evidence type="ECO:0000256" key="1">
    <source>
        <dbReference type="SAM" id="SignalP"/>
    </source>
</evidence>
<evidence type="ECO:0000313" key="3">
    <source>
        <dbReference type="Proteomes" id="UP001497453"/>
    </source>
</evidence>
<organism evidence="2 3">
    <name type="scientific">Somion occarium</name>
    <dbReference type="NCBI Taxonomy" id="3059160"/>
    <lineage>
        <taxon>Eukaryota</taxon>
        <taxon>Fungi</taxon>
        <taxon>Dikarya</taxon>
        <taxon>Basidiomycota</taxon>
        <taxon>Agaricomycotina</taxon>
        <taxon>Agaricomycetes</taxon>
        <taxon>Polyporales</taxon>
        <taxon>Cerrenaceae</taxon>
        <taxon>Somion</taxon>
    </lineage>
</organism>